<reference evidence="3 4" key="1">
    <citation type="submission" date="2020-08" db="EMBL/GenBank/DDBJ databases">
        <title>Genomic Encyclopedia of Type Strains, Phase IV (KMG-V): Genome sequencing to study the core and pangenomes of soil and plant-associated prokaryotes.</title>
        <authorList>
            <person name="Whitman W."/>
        </authorList>
    </citation>
    <scope>NUCLEOTIDE SEQUENCE [LARGE SCALE GENOMIC DNA]</scope>
    <source>
        <strain evidence="3 4">M8UP14</strain>
    </source>
</reference>
<keyword evidence="2" id="KW-0812">Transmembrane</keyword>
<keyword evidence="4" id="KW-1185">Reference proteome</keyword>
<dbReference type="AlphaFoldDB" id="A0A7W8E3P1"/>
<keyword evidence="2" id="KW-0472">Membrane</keyword>
<name>A0A7W8E3P1_9BACT</name>
<evidence type="ECO:0000313" key="3">
    <source>
        <dbReference type="EMBL" id="MBB5058188.1"/>
    </source>
</evidence>
<dbReference type="EMBL" id="JACHIP010000004">
    <property type="protein sequence ID" value="MBB5058188.1"/>
    <property type="molecule type" value="Genomic_DNA"/>
</dbReference>
<dbReference type="Proteomes" id="UP000540989">
    <property type="component" value="Unassembled WGS sequence"/>
</dbReference>
<gene>
    <name evidence="3" type="ORF">HDF16_002902</name>
</gene>
<sequence length="79" mass="8885">MTKYSSWVGPGAPSLRNDKGEASGNISPCWFSLAYASSNWPFSGRLRRIQSSLCNRLEVLLGPWAFVVFLFHTIHYASF</sequence>
<accession>A0A7W8E3P1</accession>
<evidence type="ECO:0000313" key="4">
    <source>
        <dbReference type="Proteomes" id="UP000540989"/>
    </source>
</evidence>
<feature type="region of interest" description="Disordered" evidence="1">
    <location>
        <begin position="1"/>
        <end position="21"/>
    </location>
</feature>
<evidence type="ECO:0000256" key="2">
    <source>
        <dbReference type="SAM" id="Phobius"/>
    </source>
</evidence>
<protein>
    <submittedName>
        <fullName evidence="3">Uncharacterized protein</fullName>
    </submittedName>
</protein>
<keyword evidence="2" id="KW-1133">Transmembrane helix</keyword>
<feature type="transmembrane region" description="Helical" evidence="2">
    <location>
        <begin position="57"/>
        <end position="77"/>
    </location>
</feature>
<proteinExistence type="predicted"/>
<organism evidence="3 4">
    <name type="scientific">Granulicella aggregans</name>
    <dbReference type="NCBI Taxonomy" id="474949"/>
    <lineage>
        <taxon>Bacteria</taxon>
        <taxon>Pseudomonadati</taxon>
        <taxon>Acidobacteriota</taxon>
        <taxon>Terriglobia</taxon>
        <taxon>Terriglobales</taxon>
        <taxon>Acidobacteriaceae</taxon>
        <taxon>Granulicella</taxon>
    </lineage>
</organism>
<comment type="caution">
    <text evidence="3">The sequence shown here is derived from an EMBL/GenBank/DDBJ whole genome shotgun (WGS) entry which is preliminary data.</text>
</comment>
<evidence type="ECO:0000256" key="1">
    <source>
        <dbReference type="SAM" id="MobiDB-lite"/>
    </source>
</evidence>